<dbReference type="Proteomes" id="UP001164250">
    <property type="component" value="Chromosome 8"/>
</dbReference>
<evidence type="ECO:0000313" key="2">
    <source>
        <dbReference type="Proteomes" id="UP001164250"/>
    </source>
</evidence>
<name>A0ACC1AWE8_9ROSI</name>
<dbReference type="EMBL" id="CM047904">
    <property type="protein sequence ID" value="KAJ0090991.1"/>
    <property type="molecule type" value="Genomic_DNA"/>
</dbReference>
<proteinExistence type="predicted"/>
<sequence length="579" mass="65652">MGTFTSFRKAYGALKDSTKVGLAKVNSEYKDLDIAIVKATNHVECPPKERHVRKIFSATSVIRPRADVAYCIHALAKRLSKTRNWIVAIKTLIVIHRTLREGDPTFREELLNYSHRGHFLQISNFKDDSSPLAWDCSAWVRTYALFLEERLECFRILKYDIESERLTKSSPTASKAHSRTRLLNCDELLEQLPALQQLLYRLIGCQPEGSAYHNYLVQYALALVLKESFKIYCAINDGIINLVDMFFDMSRHDAVKALDIYKRAGQQAESLADFYDYCKGLELARNFQFPMLRQPPPSFLSTMEEYIREAPQTGSVQKRLEYHESEQIPQPVEEPAEVEKEEEEIIEENKSLVETEEEPQPPKEEMVEEAAPLIPMEDTTDLLGLTEVNPKAAELEESNALALAIVQPGNDPLSSNRGLNEISGAGWELALVTTPSNNIGVVDTKLAGGFDKLLLDSLYEDNNARRHIQLQNAGYGYGGLAAVQNPFEQQQQQQQNDPFIMSNGIAAPPNVQMAVMQRQQQQQQMLQQNQQQSTMVPYQQPTQFPQQQMPQTNYANPFGDPFVMHPNTSTPQQGNHMLL</sequence>
<keyword evidence="2" id="KW-1185">Reference proteome</keyword>
<evidence type="ECO:0000313" key="1">
    <source>
        <dbReference type="EMBL" id="KAJ0090991.1"/>
    </source>
</evidence>
<organism evidence="1 2">
    <name type="scientific">Pistacia atlantica</name>
    <dbReference type="NCBI Taxonomy" id="434234"/>
    <lineage>
        <taxon>Eukaryota</taxon>
        <taxon>Viridiplantae</taxon>
        <taxon>Streptophyta</taxon>
        <taxon>Embryophyta</taxon>
        <taxon>Tracheophyta</taxon>
        <taxon>Spermatophyta</taxon>
        <taxon>Magnoliopsida</taxon>
        <taxon>eudicotyledons</taxon>
        <taxon>Gunneridae</taxon>
        <taxon>Pentapetalae</taxon>
        <taxon>rosids</taxon>
        <taxon>malvids</taxon>
        <taxon>Sapindales</taxon>
        <taxon>Anacardiaceae</taxon>
        <taxon>Pistacia</taxon>
    </lineage>
</organism>
<reference evidence="2" key="1">
    <citation type="journal article" date="2023" name="G3 (Bethesda)">
        <title>Genome assembly and association tests identify interacting loci associated with vigor, precocity, and sex in interspecific pistachio rootstocks.</title>
        <authorList>
            <person name="Palmer W."/>
            <person name="Jacygrad E."/>
            <person name="Sagayaradj S."/>
            <person name="Cavanaugh K."/>
            <person name="Han R."/>
            <person name="Bertier L."/>
            <person name="Beede B."/>
            <person name="Kafkas S."/>
            <person name="Golino D."/>
            <person name="Preece J."/>
            <person name="Michelmore R."/>
        </authorList>
    </citation>
    <scope>NUCLEOTIDE SEQUENCE [LARGE SCALE GENOMIC DNA]</scope>
</reference>
<comment type="caution">
    <text evidence="1">The sequence shown here is derived from an EMBL/GenBank/DDBJ whole genome shotgun (WGS) entry which is preliminary data.</text>
</comment>
<gene>
    <name evidence="1" type="ORF">Patl1_14164</name>
</gene>
<accession>A0ACC1AWE8</accession>
<protein>
    <submittedName>
        <fullName evidence="1">Uncharacterized protein</fullName>
    </submittedName>
</protein>